<dbReference type="Proteomes" id="UP000332933">
    <property type="component" value="Unassembled WGS sequence"/>
</dbReference>
<keyword evidence="9" id="KW-0999">Mitochondrion inner membrane</keyword>
<accession>A0A485LJK9</accession>
<dbReference type="Gene3D" id="1.20.58.340">
    <property type="entry name" value="Magnesium transport protein CorA, transmembrane region"/>
    <property type="match status" value="1"/>
</dbReference>
<evidence type="ECO:0000256" key="6">
    <source>
        <dbReference type="ARBA" id="ARBA00022989"/>
    </source>
</evidence>
<dbReference type="Pfam" id="PF22099">
    <property type="entry name" value="MRS2-like"/>
    <property type="match status" value="1"/>
</dbReference>
<evidence type="ECO:0000256" key="7">
    <source>
        <dbReference type="ARBA" id="ARBA00023065"/>
    </source>
</evidence>
<keyword evidence="2 9" id="KW-0813">Transport</keyword>
<feature type="transmembrane region" description="Helical" evidence="9">
    <location>
        <begin position="419"/>
        <end position="440"/>
    </location>
</feature>
<keyword evidence="6 9" id="KW-1133">Transmembrane helix</keyword>
<dbReference type="GO" id="GO:0015095">
    <property type="term" value="F:magnesium ion transmembrane transporter activity"/>
    <property type="evidence" value="ECO:0007669"/>
    <property type="project" value="TreeGrafter"/>
</dbReference>
<organism evidence="12 13">
    <name type="scientific">Aphanomyces stellatus</name>
    <dbReference type="NCBI Taxonomy" id="120398"/>
    <lineage>
        <taxon>Eukaryota</taxon>
        <taxon>Sar</taxon>
        <taxon>Stramenopiles</taxon>
        <taxon>Oomycota</taxon>
        <taxon>Saprolegniomycetes</taxon>
        <taxon>Saprolegniales</taxon>
        <taxon>Verrucalvaceae</taxon>
        <taxon>Aphanomyces</taxon>
    </lineage>
</organism>
<dbReference type="InterPro" id="IPR045863">
    <property type="entry name" value="CorA_TM1_TM2"/>
</dbReference>
<dbReference type="OrthoDB" id="10251508at2759"/>
<evidence type="ECO:0000256" key="2">
    <source>
        <dbReference type="ARBA" id="ARBA00022448"/>
    </source>
</evidence>
<evidence type="ECO:0000256" key="4">
    <source>
        <dbReference type="ARBA" id="ARBA00022842"/>
    </source>
</evidence>
<dbReference type="CDD" id="cd12823">
    <property type="entry name" value="Mrs2_Mfm1p-like"/>
    <property type="match status" value="1"/>
</dbReference>
<keyword evidence="7 9" id="KW-0406">Ion transport</keyword>
<evidence type="ECO:0000256" key="3">
    <source>
        <dbReference type="ARBA" id="ARBA00022692"/>
    </source>
</evidence>
<keyword evidence="5" id="KW-0809">Transit peptide</keyword>
<keyword evidence="3 9" id="KW-0812">Transmembrane</keyword>
<feature type="compositionally biased region" description="Polar residues" evidence="10">
    <location>
        <begin position="30"/>
        <end position="44"/>
    </location>
</feature>
<name>A0A485LJK9_9STRA</name>
<evidence type="ECO:0000256" key="8">
    <source>
        <dbReference type="ARBA" id="ARBA00023136"/>
    </source>
</evidence>
<dbReference type="EMBL" id="CAADRA010007041">
    <property type="protein sequence ID" value="VFT98782.1"/>
    <property type="molecule type" value="Genomic_DNA"/>
</dbReference>
<keyword evidence="9" id="KW-0496">Mitochondrion</keyword>
<dbReference type="PANTHER" id="PTHR13890:SF0">
    <property type="entry name" value="MAGNESIUM TRANSPORTER MRS2 HOMOLOG, MITOCHONDRIAL"/>
    <property type="match status" value="1"/>
</dbReference>
<evidence type="ECO:0000256" key="5">
    <source>
        <dbReference type="ARBA" id="ARBA00022946"/>
    </source>
</evidence>
<gene>
    <name evidence="12" type="primary">Aste57867_22114</name>
    <name evidence="11" type="ORF">As57867_022045</name>
    <name evidence="12" type="ORF">ASTE57867_22114</name>
</gene>
<reference evidence="12 13" key="1">
    <citation type="submission" date="2019-03" db="EMBL/GenBank/DDBJ databases">
        <authorList>
            <person name="Gaulin E."/>
            <person name="Dumas B."/>
        </authorList>
    </citation>
    <scope>NUCLEOTIDE SEQUENCE [LARGE SCALE GENOMIC DNA]</scope>
    <source>
        <strain evidence="12">CBS 568.67</strain>
    </source>
</reference>
<keyword evidence="13" id="KW-1185">Reference proteome</keyword>
<dbReference type="EMBL" id="VJMH01007015">
    <property type="protein sequence ID" value="KAF0686149.1"/>
    <property type="molecule type" value="Genomic_DNA"/>
</dbReference>
<evidence type="ECO:0000313" key="13">
    <source>
        <dbReference type="Proteomes" id="UP000332933"/>
    </source>
</evidence>
<dbReference type="PANTHER" id="PTHR13890">
    <property type="entry name" value="RNA SPLICING PROTEIN MRS2, MITOCHONDRIAL"/>
    <property type="match status" value="1"/>
</dbReference>
<dbReference type="InterPro" id="IPR039204">
    <property type="entry name" value="MRS2-like"/>
</dbReference>
<reference evidence="11" key="2">
    <citation type="submission" date="2019-06" db="EMBL/GenBank/DDBJ databases">
        <title>Genomics analysis of Aphanomyces spp. identifies a new class of oomycete effector associated with host adaptation.</title>
        <authorList>
            <person name="Gaulin E."/>
        </authorList>
    </citation>
    <scope>NUCLEOTIDE SEQUENCE</scope>
    <source>
        <strain evidence="11">CBS 578.67</strain>
    </source>
</reference>
<keyword evidence="4 9" id="KW-0460">Magnesium</keyword>
<evidence type="ECO:0000256" key="1">
    <source>
        <dbReference type="ARBA" id="ARBA00004141"/>
    </source>
</evidence>
<protein>
    <recommendedName>
        <fullName evidence="9">Magnesium transporter</fullName>
    </recommendedName>
</protein>
<dbReference type="GO" id="GO:0005743">
    <property type="term" value="C:mitochondrial inner membrane"/>
    <property type="evidence" value="ECO:0007669"/>
    <property type="project" value="UniProtKB-SubCell"/>
</dbReference>
<proteinExistence type="inferred from homology"/>
<dbReference type="Gene3D" id="2.40.128.330">
    <property type="match status" value="1"/>
</dbReference>
<evidence type="ECO:0000256" key="9">
    <source>
        <dbReference type="RuleBase" id="RU366042"/>
    </source>
</evidence>
<feature type="transmembrane region" description="Helical" evidence="9">
    <location>
        <begin position="382"/>
        <end position="407"/>
    </location>
</feature>
<dbReference type="SUPFAM" id="SSF144083">
    <property type="entry name" value="Magnesium transport protein CorA, transmembrane region"/>
    <property type="match status" value="1"/>
</dbReference>
<evidence type="ECO:0000256" key="10">
    <source>
        <dbReference type="SAM" id="MobiDB-lite"/>
    </source>
</evidence>
<keyword evidence="8 9" id="KW-0472">Membrane</keyword>
<feature type="region of interest" description="Disordered" evidence="10">
    <location>
        <begin position="1"/>
        <end position="44"/>
    </location>
</feature>
<comment type="subcellular location">
    <subcellularLocation>
        <location evidence="1">Membrane</location>
        <topology evidence="1">Multi-pass membrane protein</topology>
    </subcellularLocation>
    <subcellularLocation>
        <location evidence="9">Mitochondrion inner membrane</location>
        <topology evidence="9">Multi-pass membrane protein</topology>
    </subcellularLocation>
</comment>
<sequence>MSSLYNCRPVAADDSPTSVRPSMAPRSATAPVSTNSNITTRSPPATLEQSQFNDLLVSQDGAILGVAFSNGKRLALRFDMNGTSTVQEVSRNEILKLIHANMPAVTADKTLQERLSGNSLHSPASSRNSSRSRSRARFVRDAPVEIPAITMRDLRKLDNVFSASNEPTITVRHQAILVHCDPIRAVILCNACFVFLPDGADSLVLHLQRKFEEHLHDAEAFEFAYDSDMSLCFTRRHRALEAILATICRVLTDACDKILPLGRASLEKMAQDISMLRELQNLRAIKNDISLLESQMTSVLRFLCTLLENEADMRMLYLTKLYEQPTLALDVLAMDADESESLVEAYIQEVHSIQTAISLMANNIRNTESISMIKLDTKRNSLLSIDMSMTLMGTVLAVPTFIVGQFGTSLHSQLEQTDGLFYVVFACCAAFIVLAYLHLVRHLEKQGVNMSWTQK</sequence>
<evidence type="ECO:0000313" key="11">
    <source>
        <dbReference type="EMBL" id="KAF0686149.1"/>
    </source>
</evidence>
<comment type="similarity">
    <text evidence="9">Belongs to the CorA metal ion transporter (MIT) (TC 1.A.35) family.</text>
</comment>
<feature type="region of interest" description="Disordered" evidence="10">
    <location>
        <begin position="115"/>
        <end position="136"/>
    </location>
</feature>
<evidence type="ECO:0000313" key="12">
    <source>
        <dbReference type="EMBL" id="VFT98782.1"/>
    </source>
</evidence>
<dbReference type="AlphaFoldDB" id="A0A485LJK9"/>